<feature type="transmembrane region" description="Helical" evidence="5">
    <location>
        <begin position="158"/>
        <end position="175"/>
    </location>
</feature>
<keyword evidence="3 5" id="KW-1133">Transmembrane helix</keyword>
<sequence length="511" mass="55055">MNSYLHFFDFKQKVNYKTELLAGLTVAMTMIPESLSFAILAGLSPLTGLYAAFLMGLITAVFGGRPGMVSGGAGATIVVLIALSKIYGVEYLFAAVALAGLLQFLVGVFRLGKFVRLIPQPVMYGFLNGLAVIIFMAQIEQFKLIENGVTAWLTGPPLYIMGGLTLLTIVIVLFFPKITKAIPASLIAIIIVFSLVLGLDIDTKTVGDIASIQGGLPSFHIPMVPFTMETLKIIFPFSLIMAGVGLIESLLTLSMVDEITNSKGKANREAMAQGSANIVNGFFGGMGGCAMVAQTLVNLNAGSRARLSGIIAALAILTIILFGAPIIEKIPMAALVGVMIMVAIGTFEWVSLMIINKMPISDIFVGILVALITIILHNLALAVLVGVIISALIFAWDNAKRIRARKYINEKGAKVYEIYGPLFFGSASVFLEKFNVENDPSEVIIDFKDSRVADMSAIDALNKITAKYADLNKQVILKHLSQDCRSKLEKARGVIVVTMEEDPTYKVMPNK</sequence>
<proteinExistence type="predicted"/>
<gene>
    <name evidence="7" type="ORF">C8N28_2617</name>
</gene>
<keyword evidence="8" id="KW-1185">Reference proteome</keyword>
<dbReference type="CDD" id="cd07042">
    <property type="entry name" value="STAS_SulP_like_sulfate_transporter"/>
    <property type="match status" value="1"/>
</dbReference>
<evidence type="ECO:0000256" key="1">
    <source>
        <dbReference type="ARBA" id="ARBA00004141"/>
    </source>
</evidence>
<feature type="transmembrane region" description="Helical" evidence="5">
    <location>
        <begin position="334"/>
        <end position="355"/>
    </location>
</feature>
<feature type="transmembrane region" description="Helical" evidence="5">
    <location>
        <begin position="233"/>
        <end position="256"/>
    </location>
</feature>
<dbReference type="InterPro" id="IPR002645">
    <property type="entry name" value="STAS_dom"/>
</dbReference>
<organism evidence="7 8">
    <name type="scientific">Albibacterium bauzanense</name>
    <dbReference type="NCBI Taxonomy" id="653929"/>
    <lineage>
        <taxon>Bacteria</taxon>
        <taxon>Pseudomonadati</taxon>
        <taxon>Bacteroidota</taxon>
        <taxon>Sphingobacteriia</taxon>
        <taxon>Sphingobacteriales</taxon>
        <taxon>Sphingobacteriaceae</taxon>
        <taxon>Albibacterium</taxon>
    </lineage>
</organism>
<dbReference type="InterPro" id="IPR036513">
    <property type="entry name" value="STAS_dom_sf"/>
</dbReference>
<dbReference type="GO" id="GO:0016020">
    <property type="term" value="C:membrane"/>
    <property type="evidence" value="ECO:0007669"/>
    <property type="project" value="UniProtKB-SubCell"/>
</dbReference>
<reference evidence="7 8" key="1">
    <citation type="submission" date="2019-03" db="EMBL/GenBank/DDBJ databases">
        <title>Genomic Encyclopedia of Archaeal and Bacterial Type Strains, Phase II (KMG-II): from individual species to whole genera.</title>
        <authorList>
            <person name="Goeker M."/>
        </authorList>
    </citation>
    <scope>NUCLEOTIDE SEQUENCE [LARGE SCALE GENOMIC DNA]</scope>
    <source>
        <strain evidence="7 8">DSM 22554</strain>
    </source>
</reference>
<dbReference type="AlphaFoldDB" id="A0A4R1LUM1"/>
<comment type="caution">
    <text evidence="7">The sequence shown here is derived from an EMBL/GenBank/DDBJ whole genome shotgun (WGS) entry which is preliminary data.</text>
</comment>
<dbReference type="PANTHER" id="PTHR43310">
    <property type="entry name" value="SULFATE TRANSPORTER YBAR-RELATED"/>
    <property type="match status" value="1"/>
</dbReference>
<dbReference type="RefSeq" id="WP_132225563.1">
    <property type="nucleotide sequence ID" value="NZ_SMGO01000003.1"/>
</dbReference>
<protein>
    <submittedName>
        <fullName evidence="7">SulP family sulfate permease</fullName>
    </submittedName>
</protein>
<evidence type="ECO:0000259" key="6">
    <source>
        <dbReference type="PROSITE" id="PS50801"/>
    </source>
</evidence>
<feature type="domain" description="STAS" evidence="6">
    <location>
        <begin position="412"/>
        <end position="491"/>
    </location>
</feature>
<evidence type="ECO:0000313" key="8">
    <source>
        <dbReference type="Proteomes" id="UP000294616"/>
    </source>
</evidence>
<evidence type="ECO:0000256" key="3">
    <source>
        <dbReference type="ARBA" id="ARBA00022989"/>
    </source>
</evidence>
<feature type="transmembrane region" description="Helical" evidence="5">
    <location>
        <begin position="121"/>
        <end position="138"/>
    </location>
</feature>
<dbReference type="PANTHER" id="PTHR43310:SF1">
    <property type="entry name" value="SULFATE TRANSPORTER YBAR-RELATED"/>
    <property type="match status" value="1"/>
</dbReference>
<keyword evidence="4 5" id="KW-0472">Membrane</keyword>
<feature type="transmembrane region" description="Helical" evidence="5">
    <location>
        <begin position="309"/>
        <end position="327"/>
    </location>
</feature>
<evidence type="ECO:0000256" key="5">
    <source>
        <dbReference type="SAM" id="Phobius"/>
    </source>
</evidence>
<feature type="transmembrane region" description="Helical" evidence="5">
    <location>
        <begin position="367"/>
        <end position="396"/>
    </location>
</feature>
<dbReference type="InterPro" id="IPR052706">
    <property type="entry name" value="Membrane-Transporter-like"/>
</dbReference>
<dbReference type="SUPFAM" id="SSF52091">
    <property type="entry name" value="SpoIIaa-like"/>
    <property type="match status" value="1"/>
</dbReference>
<evidence type="ECO:0000313" key="7">
    <source>
        <dbReference type="EMBL" id="TCK80863.1"/>
    </source>
</evidence>
<evidence type="ECO:0000256" key="4">
    <source>
        <dbReference type="ARBA" id="ARBA00023136"/>
    </source>
</evidence>
<dbReference type="InterPro" id="IPR011547">
    <property type="entry name" value="SLC26A/SulP_dom"/>
</dbReference>
<accession>A0A4R1LUM1</accession>
<feature type="transmembrane region" description="Helical" evidence="5">
    <location>
        <begin position="182"/>
        <end position="199"/>
    </location>
</feature>
<dbReference type="Proteomes" id="UP000294616">
    <property type="component" value="Unassembled WGS sequence"/>
</dbReference>
<feature type="transmembrane region" description="Helical" evidence="5">
    <location>
        <begin position="277"/>
        <end position="297"/>
    </location>
</feature>
<comment type="subcellular location">
    <subcellularLocation>
        <location evidence="1">Membrane</location>
        <topology evidence="1">Multi-pass membrane protein</topology>
    </subcellularLocation>
</comment>
<dbReference type="Gene3D" id="3.30.750.24">
    <property type="entry name" value="STAS domain"/>
    <property type="match status" value="1"/>
</dbReference>
<name>A0A4R1LUM1_9SPHI</name>
<dbReference type="Pfam" id="PF01740">
    <property type="entry name" value="STAS"/>
    <property type="match status" value="1"/>
</dbReference>
<dbReference type="PROSITE" id="PS50801">
    <property type="entry name" value="STAS"/>
    <property type="match status" value="1"/>
</dbReference>
<keyword evidence="2 5" id="KW-0812">Transmembrane</keyword>
<dbReference type="EMBL" id="SMGO01000003">
    <property type="protein sequence ID" value="TCK80863.1"/>
    <property type="molecule type" value="Genomic_DNA"/>
</dbReference>
<feature type="transmembrane region" description="Helical" evidence="5">
    <location>
        <begin position="92"/>
        <end position="109"/>
    </location>
</feature>
<evidence type="ECO:0000256" key="2">
    <source>
        <dbReference type="ARBA" id="ARBA00022692"/>
    </source>
</evidence>
<dbReference type="OrthoDB" id="9771198at2"/>
<feature type="transmembrane region" description="Helical" evidence="5">
    <location>
        <begin position="69"/>
        <end position="86"/>
    </location>
</feature>
<dbReference type="Pfam" id="PF00916">
    <property type="entry name" value="Sulfate_transp"/>
    <property type="match status" value="1"/>
</dbReference>